<dbReference type="RefSeq" id="WP_188430437.1">
    <property type="nucleotide sequence ID" value="NZ_BMEX01000003.1"/>
</dbReference>
<feature type="transmembrane region" description="Helical" evidence="1">
    <location>
        <begin position="80"/>
        <end position="102"/>
    </location>
</feature>
<reference evidence="3" key="1">
    <citation type="journal article" date="2019" name="Int. J. Syst. Evol. Microbiol.">
        <title>The Global Catalogue of Microorganisms (GCM) 10K type strain sequencing project: providing services to taxonomists for standard genome sequencing and annotation.</title>
        <authorList>
            <consortium name="The Broad Institute Genomics Platform"/>
            <consortium name="The Broad Institute Genome Sequencing Center for Infectious Disease"/>
            <person name="Wu L."/>
            <person name="Ma J."/>
        </authorList>
    </citation>
    <scope>NUCLEOTIDE SEQUENCE [LARGE SCALE GENOMIC DNA]</scope>
    <source>
        <strain evidence="3">CGMCC 1.12404</strain>
    </source>
</reference>
<proteinExistence type="predicted"/>
<organism evidence="2 3">
    <name type="scientific">Kroppenstedtia guangzhouensis</name>
    <dbReference type="NCBI Taxonomy" id="1274356"/>
    <lineage>
        <taxon>Bacteria</taxon>
        <taxon>Bacillati</taxon>
        <taxon>Bacillota</taxon>
        <taxon>Bacilli</taxon>
        <taxon>Bacillales</taxon>
        <taxon>Thermoactinomycetaceae</taxon>
        <taxon>Kroppenstedtia</taxon>
    </lineage>
</organism>
<keyword evidence="1" id="KW-0812">Transmembrane</keyword>
<keyword evidence="1" id="KW-1133">Transmembrane helix</keyword>
<protein>
    <recommendedName>
        <fullName evidence="4">ABC-transporter type IV</fullName>
    </recommendedName>
</protein>
<feature type="transmembrane region" description="Helical" evidence="1">
    <location>
        <begin position="47"/>
        <end position="68"/>
    </location>
</feature>
<evidence type="ECO:0000256" key="1">
    <source>
        <dbReference type="SAM" id="Phobius"/>
    </source>
</evidence>
<dbReference type="EMBL" id="BMEX01000003">
    <property type="protein sequence ID" value="GGA38653.1"/>
    <property type="molecule type" value="Genomic_DNA"/>
</dbReference>
<comment type="caution">
    <text evidence="2">The sequence shown here is derived from an EMBL/GenBank/DDBJ whole genome shotgun (WGS) entry which is preliminary data.</text>
</comment>
<keyword evidence="3" id="KW-1185">Reference proteome</keyword>
<sequence>MKGRAGAMAVEMVFVLASVILLKEWVFPFFISQWFPQADTASQMLEWILLVIGVITCFIYIGLGSSAWNHHGLKVGPSLAVFLAVHFPLLLPALSTVPGIVFTDVWSGLIGDGLRLFNPARWTFHPVTLGGLTCLLFLLGRRIRVTEGESRRFRRMSRGRKVWEKP</sequence>
<feature type="transmembrane region" description="Helical" evidence="1">
    <location>
        <begin position="122"/>
        <end position="140"/>
    </location>
</feature>
<gene>
    <name evidence="2" type="ORF">GCM10007416_09500</name>
</gene>
<accession>A0ABQ1G879</accession>
<evidence type="ECO:0008006" key="4">
    <source>
        <dbReference type="Google" id="ProtNLM"/>
    </source>
</evidence>
<feature type="transmembrane region" description="Helical" evidence="1">
    <location>
        <begin position="12"/>
        <end position="35"/>
    </location>
</feature>
<keyword evidence="1" id="KW-0472">Membrane</keyword>
<evidence type="ECO:0000313" key="2">
    <source>
        <dbReference type="EMBL" id="GGA38653.1"/>
    </source>
</evidence>
<name>A0ABQ1G879_9BACL</name>
<dbReference type="Proteomes" id="UP000617979">
    <property type="component" value="Unassembled WGS sequence"/>
</dbReference>
<evidence type="ECO:0000313" key="3">
    <source>
        <dbReference type="Proteomes" id="UP000617979"/>
    </source>
</evidence>